<feature type="region of interest" description="Disordered" evidence="1">
    <location>
        <begin position="19"/>
        <end position="60"/>
    </location>
</feature>
<evidence type="ECO:0000313" key="2">
    <source>
        <dbReference type="EMBL" id="PMD30091.1"/>
    </source>
</evidence>
<evidence type="ECO:0008006" key="4">
    <source>
        <dbReference type="Google" id="ProtNLM"/>
    </source>
</evidence>
<evidence type="ECO:0000256" key="1">
    <source>
        <dbReference type="SAM" id="MobiDB-lite"/>
    </source>
</evidence>
<feature type="compositionally biased region" description="Basic residues" evidence="1">
    <location>
        <begin position="169"/>
        <end position="179"/>
    </location>
</feature>
<dbReference type="PANTHER" id="PTHR38167:SF1">
    <property type="entry name" value="C2H2-TYPE DOMAIN-CONTAINING PROTEIN"/>
    <property type="match status" value="1"/>
</dbReference>
<feature type="compositionally biased region" description="Basic and acidic residues" evidence="1">
    <location>
        <begin position="42"/>
        <end position="52"/>
    </location>
</feature>
<gene>
    <name evidence="2" type="ORF">L207DRAFT_474311</name>
</gene>
<reference evidence="2 3" key="1">
    <citation type="submission" date="2016-04" db="EMBL/GenBank/DDBJ databases">
        <title>A degradative enzymes factory behind the ericoid mycorrhizal symbiosis.</title>
        <authorList>
            <consortium name="DOE Joint Genome Institute"/>
            <person name="Martino E."/>
            <person name="Morin E."/>
            <person name="Grelet G."/>
            <person name="Kuo A."/>
            <person name="Kohler A."/>
            <person name="Daghino S."/>
            <person name="Barry K."/>
            <person name="Choi C."/>
            <person name="Cichocki N."/>
            <person name="Clum A."/>
            <person name="Copeland A."/>
            <person name="Hainaut M."/>
            <person name="Haridas S."/>
            <person name="Labutti K."/>
            <person name="Lindquist E."/>
            <person name="Lipzen A."/>
            <person name="Khouja H.-R."/>
            <person name="Murat C."/>
            <person name="Ohm R."/>
            <person name="Olson A."/>
            <person name="Spatafora J."/>
            <person name="Veneault-Fourrey C."/>
            <person name="Henrissat B."/>
            <person name="Grigoriev I."/>
            <person name="Martin F."/>
            <person name="Perotto S."/>
        </authorList>
    </citation>
    <scope>NUCLEOTIDE SEQUENCE [LARGE SCALE GENOMIC DNA]</scope>
    <source>
        <strain evidence="2 3">F</strain>
    </source>
</reference>
<proteinExistence type="predicted"/>
<name>A0A2J6QV07_HYAVF</name>
<feature type="compositionally biased region" description="Acidic residues" evidence="1">
    <location>
        <begin position="24"/>
        <end position="41"/>
    </location>
</feature>
<accession>A0A2J6QV07</accession>
<dbReference type="PANTHER" id="PTHR38167">
    <property type="entry name" value="C2H2-TYPE DOMAIN-CONTAINING PROTEIN"/>
    <property type="match status" value="1"/>
</dbReference>
<dbReference type="STRING" id="1149755.A0A2J6QV07"/>
<keyword evidence="3" id="KW-1185">Reference proteome</keyword>
<feature type="region of interest" description="Disordered" evidence="1">
    <location>
        <begin position="154"/>
        <end position="179"/>
    </location>
</feature>
<sequence length="179" mass="20714">MRSTLEEKYLVLGKDVVRYHADTDSEDDKESENESSEEEEGDRNAESENEPRKKLKPIAAADDEMVPRYAECLNCKERFDVSDNKRGYCRWHTGKKEVNWDGGFWDDHDEDCHGRIDDLIDDEDCMEGFMWSCCEEPGDDEGCKSTKHKAHVNEIRNPSPVIVSVPKPPSRKRKAEQQM</sequence>
<dbReference type="Proteomes" id="UP000235786">
    <property type="component" value="Unassembled WGS sequence"/>
</dbReference>
<dbReference type="OrthoDB" id="5422613at2759"/>
<dbReference type="AlphaFoldDB" id="A0A2J6QV07"/>
<evidence type="ECO:0000313" key="3">
    <source>
        <dbReference type="Proteomes" id="UP000235786"/>
    </source>
</evidence>
<protein>
    <recommendedName>
        <fullName evidence="4">C2H2-type domain-containing protein</fullName>
    </recommendedName>
</protein>
<organism evidence="2 3">
    <name type="scientific">Hyaloscypha variabilis (strain UAMH 11265 / GT02V1 / F)</name>
    <name type="common">Meliniomyces variabilis</name>
    <dbReference type="NCBI Taxonomy" id="1149755"/>
    <lineage>
        <taxon>Eukaryota</taxon>
        <taxon>Fungi</taxon>
        <taxon>Dikarya</taxon>
        <taxon>Ascomycota</taxon>
        <taxon>Pezizomycotina</taxon>
        <taxon>Leotiomycetes</taxon>
        <taxon>Helotiales</taxon>
        <taxon>Hyaloscyphaceae</taxon>
        <taxon>Hyaloscypha</taxon>
        <taxon>Hyaloscypha variabilis</taxon>
    </lineage>
</organism>
<dbReference type="EMBL" id="KZ613969">
    <property type="protein sequence ID" value="PMD30091.1"/>
    <property type="molecule type" value="Genomic_DNA"/>
</dbReference>